<protein>
    <submittedName>
        <fullName evidence="2">Uncharacterized protein</fullName>
    </submittedName>
</protein>
<dbReference type="InParanoid" id="A0A5J5EJL4"/>
<evidence type="ECO:0000313" key="2">
    <source>
        <dbReference type="EMBL" id="KAA8895394.1"/>
    </source>
</evidence>
<accession>A0A5J5EJL4</accession>
<feature type="region of interest" description="Disordered" evidence="1">
    <location>
        <begin position="1"/>
        <end position="26"/>
    </location>
</feature>
<reference evidence="2 3" key="1">
    <citation type="submission" date="2019-09" db="EMBL/GenBank/DDBJ databases">
        <title>Draft genome of the ectomycorrhizal ascomycete Sphaerosporella brunnea.</title>
        <authorList>
            <consortium name="DOE Joint Genome Institute"/>
            <person name="Benucci G.M."/>
            <person name="Marozzi G."/>
            <person name="Antonielli L."/>
            <person name="Sanchez S."/>
            <person name="Marco P."/>
            <person name="Wang X."/>
            <person name="Falini L.B."/>
            <person name="Barry K."/>
            <person name="Haridas S."/>
            <person name="Lipzen A."/>
            <person name="Labutti K."/>
            <person name="Grigoriev I.V."/>
            <person name="Murat C."/>
            <person name="Martin F."/>
            <person name="Albertini E."/>
            <person name="Donnini D."/>
            <person name="Bonito G."/>
        </authorList>
    </citation>
    <scope>NUCLEOTIDE SEQUENCE [LARGE SCALE GENOMIC DNA]</scope>
    <source>
        <strain evidence="2 3">Sb_GMNB300</strain>
    </source>
</reference>
<dbReference type="Proteomes" id="UP000326924">
    <property type="component" value="Unassembled WGS sequence"/>
</dbReference>
<dbReference type="EMBL" id="VXIS01000268">
    <property type="protein sequence ID" value="KAA8895394.1"/>
    <property type="molecule type" value="Genomic_DNA"/>
</dbReference>
<evidence type="ECO:0000313" key="3">
    <source>
        <dbReference type="Proteomes" id="UP000326924"/>
    </source>
</evidence>
<comment type="caution">
    <text evidence="2">The sequence shown here is derived from an EMBL/GenBank/DDBJ whole genome shotgun (WGS) entry which is preliminary data.</text>
</comment>
<feature type="compositionally biased region" description="Basic and acidic residues" evidence="1">
    <location>
        <begin position="57"/>
        <end position="73"/>
    </location>
</feature>
<gene>
    <name evidence="2" type="ORF">FN846DRAFT_911820</name>
</gene>
<keyword evidence="3" id="KW-1185">Reference proteome</keyword>
<name>A0A5J5EJL4_9PEZI</name>
<sequence>MGIKPERMRYSSMEPADGGQSIVSDDHDVLRRVSREFSRAQDGADTVQIVDFGLSGHELEDNGPKLADADRSDLNQQTDVKGDNLPEPVKHDENALLRADDLNNLREPAAADGNDPSKHALKEMKALMGTMQAIISQDKRQAEEDTCRTKDEEVLANTRNEVATTWDELTALMSLTEGSIMLALRTLFDGCLLDLGWNGEEPRDAFMDRSSALPRGPTRPATTMVTAIFNYQGPREIAEVMEERFKYIFHCPPKDYHLNGSSGPPAKWTERVLEGVHLCVYNISTRNDGLTNETVDRSKAEIFTLPGSMPLLCSSCTDKPLCVILDGTNTLDRLCGLVRLAAAALQQSKMTGLG</sequence>
<organism evidence="2 3">
    <name type="scientific">Sphaerosporella brunnea</name>
    <dbReference type="NCBI Taxonomy" id="1250544"/>
    <lineage>
        <taxon>Eukaryota</taxon>
        <taxon>Fungi</taxon>
        <taxon>Dikarya</taxon>
        <taxon>Ascomycota</taxon>
        <taxon>Pezizomycotina</taxon>
        <taxon>Pezizomycetes</taxon>
        <taxon>Pezizales</taxon>
        <taxon>Pyronemataceae</taxon>
        <taxon>Sphaerosporella</taxon>
    </lineage>
</organism>
<feature type="region of interest" description="Disordered" evidence="1">
    <location>
        <begin position="55"/>
        <end position="89"/>
    </location>
</feature>
<proteinExistence type="predicted"/>
<dbReference type="AlphaFoldDB" id="A0A5J5EJL4"/>
<feature type="compositionally biased region" description="Basic and acidic residues" evidence="1">
    <location>
        <begin position="80"/>
        <end position="89"/>
    </location>
</feature>
<evidence type="ECO:0000256" key="1">
    <source>
        <dbReference type="SAM" id="MobiDB-lite"/>
    </source>
</evidence>